<gene>
    <name evidence="9" type="ORF">K493DRAFT_314182</name>
</gene>
<feature type="domain" description="SAM-dependent MTase RsmB/NOP-type" evidence="8">
    <location>
        <begin position="125"/>
        <end position="437"/>
    </location>
</feature>
<dbReference type="PRINTS" id="PR02008">
    <property type="entry name" value="RCMTFAMILY"/>
</dbReference>
<name>A0A1Y1YGY3_9FUNG</name>
<dbReference type="GO" id="GO:0070475">
    <property type="term" value="P:rRNA base methylation"/>
    <property type="evidence" value="ECO:0007669"/>
    <property type="project" value="TreeGrafter"/>
</dbReference>
<keyword evidence="10" id="KW-1185">Reference proteome</keyword>
<feature type="region of interest" description="Disordered" evidence="7">
    <location>
        <begin position="445"/>
        <end position="487"/>
    </location>
</feature>
<dbReference type="Pfam" id="PF21148">
    <property type="entry name" value="NSUN5_fdxn-like"/>
    <property type="match status" value="1"/>
</dbReference>
<keyword evidence="3 6" id="KW-0949">S-adenosyl-L-methionine</keyword>
<dbReference type="InterPro" id="IPR048889">
    <property type="entry name" value="NSUN5_RCM1_N"/>
</dbReference>
<evidence type="ECO:0000256" key="3">
    <source>
        <dbReference type="ARBA" id="ARBA00022691"/>
    </source>
</evidence>
<evidence type="ECO:0000313" key="10">
    <source>
        <dbReference type="Proteomes" id="UP000193498"/>
    </source>
</evidence>
<evidence type="ECO:0000256" key="2">
    <source>
        <dbReference type="ARBA" id="ARBA00022679"/>
    </source>
</evidence>
<dbReference type="EMBL" id="MCFE01000137">
    <property type="protein sequence ID" value="ORX97208.1"/>
    <property type="molecule type" value="Genomic_DNA"/>
</dbReference>
<dbReference type="InterPro" id="IPR029063">
    <property type="entry name" value="SAM-dependent_MTases_sf"/>
</dbReference>
<dbReference type="InterPro" id="IPR023267">
    <property type="entry name" value="RCMT"/>
</dbReference>
<organism evidence="9 10">
    <name type="scientific">Basidiobolus meristosporus CBS 931.73</name>
    <dbReference type="NCBI Taxonomy" id="1314790"/>
    <lineage>
        <taxon>Eukaryota</taxon>
        <taxon>Fungi</taxon>
        <taxon>Fungi incertae sedis</taxon>
        <taxon>Zoopagomycota</taxon>
        <taxon>Entomophthoromycotina</taxon>
        <taxon>Basidiobolomycetes</taxon>
        <taxon>Basidiobolales</taxon>
        <taxon>Basidiobolaceae</taxon>
        <taxon>Basidiobolus</taxon>
    </lineage>
</organism>
<reference evidence="9 10" key="1">
    <citation type="submission" date="2016-07" db="EMBL/GenBank/DDBJ databases">
        <title>Pervasive Adenine N6-methylation of Active Genes in Fungi.</title>
        <authorList>
            <consortium name="DOE Joint Genome Institute"/>
            <person name="Mondo S.J."/>
            <person name="Dannebaum R.O."/>
            <person name="Kuo R.C."/>
            <person name="Labutti K."/>
            <person name="Haridas S."/>
            <person name="Kuo A."/>
            <person name="Salamov A."/>
            <person name="Ahrendt S.R."/>
            <person name="Lipzen A."/>
            <person name="Sullivan W."/>
            <person name="Andreopoulos W.B."/>
            <person name="Clum A."/>
            <person name="Lindquist E."/>
            <person name="Daum C."/>
            <person name="Ramamoorthy G.K."/>
            <person name="Gryganskyi A."/>
            <person name="Culley D."/>
            <person name="Magnuson J.K."/>
            <person name="James T.Y."/>
            <person name="O'Malley M.A."/>
            <person name="Stajich J.E."/>
            <person name="Spatafora J.W."/>
            <person name="Visel A."/>
            <person name="Grigoriev I.V."/>
        </authorList>
    </citation>
    <scope>NUCLEOTIDE SEQUENCE [LARGE SCALE GENOMIC DNA]</scope>
    <source>
        <strain evidence="9 10">CBS 931.73</strain>
    </source>
</reference>
<keyword evidence="2 6" id="KW-0808">Transferase</keyword>
<comment type="caution">
    <text evidence="9">The sequence shown here is derived from an EMBL/GenBank/DDBJ whole genome shotgun (WGS) entry which is preliminary data.</text>
</comment>
<keyword evidence="4 6" id="KW-0694">RNA-binding</keyword>
<dbReference type="PANTHER" id="PTHR22807">
    <property type="entry name" value="NOP2 YEAST -RELATED NOL1/NOP2/FMU SUN DOMAIN-CONTAINING"/>
    <property type="match status" value="1"/>
</dbReference>
<feature type="compositionally biased region" description="Basic residues" evidence="7">
    <location>
        <begin position="468"/>
        <end position="481"/>
    </location>
</feature>
<dbReference type="Pfam" id="PF21153">
    <property type="entry name" value="NSUN5_N"/>
    <property type="match status" value="1"/>
</dbReference>
<dbReference type="FunFam" id="3.40.50.150:FF:000164">
    <property type="entry name" value="Methyltransferase NSUN5, putative"/>
    <property type="match status" value="1"/>
</dbReference>
<evidence type="ECO:0000313" key="9">
    <source>
        <dbReference type="EMBL" id="ORX97208.1"/>
    </source>
</evidence>
<evidence type="ECO:0000256" key="4">
    <source>
        <dbReference type="ARBA" id="ARBA00022884"/>
    </source>
</evidence>
<dbReference type="FunCoup" id="A0A1Y1YGY3">
    <property type="interactions" value="415"/>
</dbReference>
<dbReference type="PROSITE" id="PS51686">
    <property type="entry name" value="SAM_MT_RSMB_NOP"/>
    <property type="match status" value="1"/>
</dbReference>
<keyword evidence="1 6" id="KW-0489">Methyltransferase</keyword>
<dbReference type="OrthoDB" id="435282at2759"/>
<comment type="similarity">
    <text evidence="6">Belongs to the class I-like SAM-binding methyltransferase superfamily. RsmB/NOP family.</text>
</comment>
<dbReference type="GO" id="GO:0003723">
    <property type="term" value="F:RNA binding"/>
    <property type="evidence" value="ECO:0007669"/>
    <property type="project" value="UniProtKB-UniRule"/>
</dbReference>
<dbReference type="SUPFAM" id="SSF53335">
    <property type="entry name" value="S-adenosyl-L-methionine-dependent methyltransferases"/>
    <property type="match status" value="1"/>
</dbReference>
<dbReference type="Gene3D" id="3.40.50.150">
    <property type="entry name" value="Vaccinia Virus protein VP39"/>
    <property type="match status" value="1"/>
</dbReference>
<dbReference type="InterPro" id="IPR001678">
    <property type="entry name" value="MeTrfase_RsmB-F_NOP2_dom"/>
</dbReference>
<evidence type="ECO:0000256" key="5">
    <source>
        <dbReference type="ARBA" id="ARBA00053002"/>
    </source>
</evidence>
<protein>
    <submittedName>
        <fullName evidence="9">S-adenosyl-L-methionine-dependent methyltransferase</fullName>
    </submittedName>
</protein>
<dbReference type="Pfam" id="PF01189">
    <property type="entry name" value="Methyltr_RsmB-F"/>
    <property type="match status" value="1"/>
</dbReference>
<feature type="binding site" evidence="6">
    <location>
        <position position="301"/>
    </location>
    <ligand>
        <name>S-adenosyl-L-methionine</name>
        <dbReference type="ChEBI" id="CHEBI:59789"/>
    </ligand>
</feature>
<dbReference type="AlphaFoldDB" id="A0A1Y1YGY3"/>
<dbReference type="InParanoid" id="A0A1Y1YGY3"/>
<evidence type="ECO:0000256" key="6">
    <source>
        <dbReference type="PROSITE-ProRule" id="PRU01023"/>
    </source>
</evidence>
<feature type="compositionally biased region" description="Basic and acidic residues" evidence="7">
    <location>
        <begin position="445"/>
        <end position="456"/>
    </location>
</feature>
<accession>A0A1Y1YGY3</accession>
<sequence length="487" mass="54592">MNFYKQASDILERLTRHEGSIKSLTLGDKVSDKRKMYALVCETLKYKDALSHIIEKSDLLKIEKKLPRTLAMLLVHDLLFTKRGIQASDGLYKQAVLRHKSRLNSELVKLKIKSGAKTNEELVPKAARDAALIPRYVRVNVLKTTVEKVIAHFVKAGFKLEEPVEDPKDLKPKTVRRDFHLPELLVLPPTTDLHADSMYLSGEIILQDKASCFPAHILNPPPGSYAIDGCAAPGNKTSHMACIMGNQGKIWAIDQDKRRLGTLVKLTGKAGCTVIEACHTSFLDLDPHDEKFSKVEYILLDPSCSGSGIVSRLDHLVDSFAQESENVEDSESTQQERLQSLAEFQVSVMLHAFKFPGVKRVSYSTCSIHQEENENVVKKILDSNDEFRLATRKEALPTWRRRGIATEEFPPELADCVVRALPDDYTNGFFVALFIKKSEQDIVAHDESAPNKRGLESETNPAAEQPSKKKKKNKKKKKKKATPVAAQ</sequence>
<dbReference type="Proteomes" id="UP000193498">
    <property type="component" value="Unassembled WGS sequence"/>
</dbReference>
<feature type="binding site" evidence="6">
    <location>
        <begin position="230"/>
        <end position="236"/>
    </location>
    <ligand>
        <name>S-adenosyl-L-methionine</name>
        <dbReference type="ChEBI" id="CHEBI:59789"/>
    </ligand>
</feature>
<evidence type="ECO:0000259" key="8">
    <source>
        <dbReference type="PROSITE" id="PS51686"/>
    </source>
</evidence>
<dbReference type="InterPro" id="IPR049560">
    <property type="entry name" value="MeTrfase_RsmB-F_NOP2_cat"/>
</dbReference>
<proteinExistence type="inferred from homology"/>
<dbReference type="GO" id="GO:0005730">
    <property type="term" value="C:nucleolus"/>
    <property type="evidence" value="ECO:0007669"/>
    <property type="project" value="TreeGrafter"/>
</dbReference>
<dbReference type="STRING" id="1314790.A0A1Y1YGY3"/>
<feature type="binding site" evidence="6">
    <location>
        <position position="254"/>
    </location>
    <ligand>
        <name>S-adenosyl-L-methionine</name>
        <dbReference type="ChEBI" id="CHEBI:59789"/>
    </ligand>
</feature>
<dbReference type="InterPro" id="IPR049561">
    <property type="entry name" value="NSUN5_7_fdxn-like"/>
</dbReference>
<feature type="active site" description="Nucleophile" evidence="6">
    <location>
        <position position="366"/>
    </location>
</feature>
<dbReference type="Gene3D" id="3.30.70.1170">
    <property type="entry name" value="Sun protein, domain 3"/>
    <property type="match status" value="1"/>
</dbReference>
<comment type="caution">
    <text evidence="6">Lacks conserved residue(s) required for the propagation of feature annotation.</text>
</comment>
<evidence type="ECO:0000256" key="7">
    <source>
        <dbReference type="SAM" id="MobiDB-lite"/>
    </source>
</evidence>
<dbReference type="GO" id="GO:0008173">
    <property type="term" value="F:RNA methyltransferase activity"/>
    <property type="evidence" value="ECO:0007669"/>
    <property type="project" value="InterPro"/>
</dbReference>
<evidence type="ECO:0000256" key="1">
    <source>
        <dbReference type="ARBA" id="ARBA00022603"/>
    </source>
</evidence>
<comment type="catalytic activity">
    <reaction evidence="5">
        <text>a cytidine in 25S rRNA + S-adenosyl-L-methionine = a 5-methylcytidine in 25S rRNA + S-adenosyl-L-homocysteine + H(+)</text>
        <dbReference type="Rhea" id="RHEA:47780"/>
        <dbReference type="Rhea" id="RHEA-COMP:11911"/>
        <dbReference type="Rhea" id="RHEA-COMP:11912"/>
        <dbReference type="ChEBI" id="CHEBI:15378"/>
        <dbReference type="ChEBI" id="CHEBI:57856"/>
        <dbReference type="ChEBI" id="CHEBI:59789"/>
        <dbReference type="ChEBI" id="CHEBI:74483"/>
        <dbReference type="ChEBI" id="CHEBI:82748"/>
    </reaction>
</comment>
<dbReference type="PANTHER" id="PTHR22807:SF4">
    <property type="entry name" value="28S RRNA (CYTOSINE-C(5))-METHYLTRANSFERASE"/>
    <property type="match status" value="1"/>
</dbReference>